<dbReference type="EMBL" id="CP163445">
    <property type="protein sequence ID" value="XDQ82138.1"/>
    <property type="molecule type" value="Genomic_DNA"/>
</dbReference>
<dbReference type="InterPro" id="IPR023393">
    <property type="entry name" value="START-like_dom_sf"/>
</dbReference>
<organism evidence="1">
    <name type="scientific">Streptomyces sp. Y1</name>
    <dbReference type="NCBI Taxonomy" id="3238634"/>
    <lineage>
        <taxon>Bacteria</taxon>
        <taxon>Bacillati</taxon>
        <taxon>Actinomycetota</taxon>
        <taxon>Actinomycetes</taxon>
        <taxon>Kitasatosporales</taxon>
        <taxon>Streptomycetaceae</taxon>
        <taxon>Streptomyces</taxon>
    </lineage>
</organism>
<dbReference type="InterPro" id="IPR019587">
    <property type="entry name" value="Polyketide_cyclase/dehydratase"/>
</dbReference>
<dbReference type="Gene3D" id="3.30.530.20">
    <property type="match status" value="1"/>
</dbReference>
<sequence length="159" mass="17613">MRLRARAALFGYHHAEDTIATIVQDVVIEADADEVWAAVRDVGAVHERLIPGYVLDTRMDGDVRYLTVPGGAVIRELIVGVDGGLRRLAYSAVEGFRLPLTHHHAAFQVVPEGPGRCRLVWTTDVLPHAMAEQVRLRVERGAQVMKETLERAARRDSTA</sequence>
<reference evidence="1" key="1">
    <citation type="submission" date="2024-07" db="EMBL/GenBank/DDBJ databases">
        <authorList>
            <person name="Yu S.T."/>
        </authorList>
    </citation>
    <scope>NUCLEOTIDE SEQUENCE</scope>
    <source>
        <strain evidence="1">Y1</strain>
    </source>
</reference>
<dbReference type="RefSeq" id="WP_369184631.1">
    <property type="nucleotide sequence ID" value="NZ_CP163445.1"/>
</dbReference>
<name>A0AB39TSC8_9ACTN</name>
<gene>
    <name evidence="1" type="ORF">AB2U05_28500</name>
</gene>
<dbReference type="SUPFAM" id="SSF55961">
    <property type="entry name" value="Bet v1-like"/>
    <property type="match status" value="1"/>
</dbReference>
<dbReference type="Pfam" id="PF10604">
    <property type="entry name" value="Polyketide_cyc2"/>
    <property type="match status" value="1"/>
</dbReference>
<protein>
    <submittedName>
        <fullName evidence="1">SRPBCC family protein</fullName>
    </submittedName>
</protein>
<dbReference type="AlphaFoldDB" id="A0AB39TSC8"/>
<evidence type="ECO:0000313" key="1">
    <source>
        <dbReference type="EMBL" id="XDQ82138.1"/>
    </source>
</evidence>
<accession>A0AB39TSC8</accession>
<proteinExistence type="predicted"/>
<dbReference type="CDD" id="cd07821">
    <property type="entry name" value="PYR_PYL_RCAR_like"/>
    <property type="match status" value="1"/>
</dbReference>